<sequence>MGIDVPDLDDRTYDDLLERAKKLIPAYSDTWTDFNPHDPGITILELLAWLTETHVYQLDQITDDHRHKYLQLLGDRLGLSQPATATVQFQAPEVAAGTRLSAGTRLAVTDETATRHLFETDEDAVLTDAAVERVFTLTEDELTDHTEANQSVSSFYRPFGREADAGAMLYLGFDTNPFAGGDAMTLALGYHNDNLPAPNPSENGVPPFEPAVDLDWAYRLPGDDWRPLKMRVDGTRSFSRSGVVELVHSSDGEASSVGSEPAAISGDLPWIRCRVRTDGWEIPPQLDGIWPNAVPATNSIDVTDERLRRVDTAKERGESPVLSGQRFAFEHRPVRSATVEVDGVEYTEVPNFDASGPDHRHYVLDREASEVVFGDGSQGRIPASNATVTASYVAGGGAEANVSADAVWQLADDRQLISGTGSSVSVPVRPLGPASGGSDAETVEEAFRRLRRELREPARAVTESDYRRLAVTTPGLRIGRTGVWIDQSPSLVVVVPHAPKDVTAPMPSEPFLDTIRTRLRDRLLITDRVRVREPRYVRIELHVRGAVRPQYAASGYEVAIEDAVTSHLHPLYGNDGTGWPFGRPLSKAELTDVIERVDAVDHVETISITAHGGATTDGGTVRIDETALFTVEECSVSMERARR</sequence>
<dbReference type="NCBIfam" id="TIGR02243">
    <property type="entry name" value="putative baseplate assembly protein"/>
    <property type="match status" value="1"/>
</dbReference>
<dbReference type="InterPro" id="IPR011749">
    <property type="entry name" value="CHP02243"/>
</dbReference>
<keyword evidence="2" id="KW-1185">Reference proteome</keyword>
<name>A0AAE3FLE8_9EURY</name>
<proteinExistence type="predicted"/>
<accession>A0AAE3FLE8</accession>
<evidence type="ECO:0000313" key="2">
    <source>
        <dbReference type="Proteomes" id="UP001202674"/>
    </source>
</evidence>
<reference evidence="1 2" key="1">
    <citation type="journal article" date="2022" name="Syst. Appl. Microbiol.">
        <title>Natronocalculus amylovorans gen. nov., sp. nov., and Natranaeroarchaeum aerophilus sp. nov., dominant culturable amylolytic natronoarchaea from hypersaline soda lakes in southwestern Siberia.</title>
        <authorList>
            <person name="Sorokin D.Y."/>
            <person name="Elcheninov A.G."/>
            <person name="Khizhniak T.V."/>
            <person name="Koenen M."/>
            <person name="Bale N.J."/>
            <person name="Damste J.S.S."/>
            <person name="Kublanov I.V."/>
        </authorList>
    </citation>
    <scope>NUCLEOTIDE SEQUENCE [LARGE SCALE GENOMIC DNA]</scope>
    <source>
        <strain evidence="1 2">AArc-St1-1</strain>
    </source>
</reference>
<evidence type="ECO:0000313" key="1">
    <source>
        <dbReference type="EMBL" id="MCL9812057.1"/>
    </source>
</evidence>
<dbReference type="Proteomes" id="UP001202674">
    <property type="component" value="Unassembled WGS sequence"/>
</dbReference>
<organism evidence="1 2">
    <name type="scientific">Natranaeroarchaeum aerophilus</name>
    <dbReference type="NCBI Taxonomy" id="2917711"/>
    <lineage>
        <taxon>Archaea</taxon>
        <taxon>Methanobacteriati</taxon>
        <taxon>Methanobacteriota</taxon>
        <taxon>Stenosarchaea group</taxon>
        <taxon>Halobacteria</taxon>
        <taxon>Halobacteriales</taxon>
        <taxon>Natronoarchaeaceae</taxon>
        <taxon>Natranaeroarchaeum</taxon>
    </lineage>
</organism>
<comment type="caution">
    <text evidence="1">The sequence shown here is derived from an EMBL/GenBank/DDBJ whole genome shotgun (WGS) entry which is preliminary data.</text>
</comment>
<dbReference type="AlphaFoldDB" id="A0AAE3FLE8"/>
<gene>
    <name evidence="1" type="ORF">AArcSt11_00125</name>
</gene>
<dbReference type="EMBL" id="JAKRVY010000001">
    <property type="protein sequence ID" value="MCL9812057.1"/>
    <property type="molecule type" value="Genomic_DNA"/>
</dbReference>
<protein>
    <submittedName>
        <fullName evidence="1">Baseplate assembly protein</fullName>
    </submittedName>
</protein>
<dbReference type="RefSeq" id="WP_250593593.1">
    <property type="nucleotide sequence ID" value="NZ_JAKRVY010000001.1"/>
</dbReference>